<reference evidence="1 2" key="1">
    <citation type="journal article" date="2013" name="PLoS Genet.">
        <title>Expanding the Marine Virosphere Using Metagenomics.</title>
        <authorList>
            <person name="Mizuno C.M."/>
            <person name="Rodriguez-Valera F."/>
            <person name="Kimes N.E."/>
            <person name="Ghai R."/>
        </authorList>
    </citation>
    <scope>NUCLEOTIDE SEQUENCE [LARGE SCALE GENOMIC DNA]</scope>
    <source>
        <strain evidence="1">UvMED-CGR-U-MedDCM-OCT-S45-C18</strain>
    </source>
</reference>
<dbReference type="Pfam" id="PF25675">
    <property type="entry name" value="Phage_nozzle"/>
    <property type="match status" value="2"/>
</dbReference>
<organism evidence="1 2">
    <name type="scientific">uncultured phage_MedDCM-OCT-S45-C18</name>
    <dbReference type="NCBI Taxonomy" id="2741072"/>
    <lineage>
        <taxon>Viruses</taxon>
        <taxon>Duplodnaviria</taxon>
        <taxon>Heunggongvirae</taxon>
        <taxon>Uroviricota</taxon>
        <taxon>Caudoviricetes</taxon>
        <taxon>Autographivirales</taxon>
        <taxon>Ayaqvirus</taxon>
        <taxon>Ayaqvirus S45C18</taxon>
    </lineage>
</organism>
<keyword evidence="2" id="KW-1185">Reference proteome</keyword>
<dbReference type="EMBL" id="AP013544">
    <property type="protein sequence ID" value="BAQ94250.1"/>
    <property type="molecule type" value="Genomic_DNA"/>
</dbReference>
<evidence type="ECO:0000313" key="1">
    <source>
        <dbReference type="EMBL" id="BAQ94250.1"/>
    </source>
</evidence>
<name>A0A6S4PAM0_9CAUD</name>
<dbReference type="GeneID" id="55412354"/>
<sequence length="921" mass="100539">MANITTTVPNLIQGVSQQSPQVRLAGQCEEQINGLSTVTKGLTKRPPARLIDNLGAVALEGDFLHFINRSETERYVVTVEHRTTGDGTGVIRVFNLETGDEASITAGEVTYNNGYQVSGDYLKLATANKSHEQLKALTIGDSTFLLNTDVTVAKTAEKSEALDSSRALVFVKQGDFSKKYGLKFRDKGTFSGGGAKFQVTWVRESGGVFSIKYAYKIQSVTLISGGAGYNVNDEPTLEFPSDVDWDVRPEFNITVDSSGVVTGITLLHPGLTVEYDSAQTFSTNVDASPAFDEVNITSLSSSQAQGADTQVIATGLLRALTGVDGVNSTPKYAASQSPAHNASDLPIRDAYTSKDKDGSILINRNDGQDFFLEAFDGLAGSGLGLVHKEVDSLSDLPVRGPDGFRVAVRGSADANEDDYYLRFETNDGQSFGEGGWVEDVGADLDIALDPSTLPLQLVNTGVNTFTINTTQWAKRKAGDDETNPFPSFVGKKLNNFVFFKNRLGFIYEDSVVLSEAGELFNFFRTTVRTLLDTAPIDVTSATANVTNLRSSVAFQENLLLFADRGQFVLKGDPLTNETITLEAVTNYDVNTSEDPLAVGSYVYFPFKRGNFLGMQEYSLNATTDVYDSDDITTQVPGYITDGNILVTSGSSATDLIALSSGGDTIYVYKYFFNGREKVVSSWSKFKMPFNVLSLEFINSSLFVVGDKDGDTLLTEMKCEELRLEDDTLDGFTIHLDMLKKKDDFVGNPTTTPTDTLIDLGFTPGPDDVVEVYDSHGNRVVVNFVNGNQASIQSYNRTCFSGLRYNLEYTFSEPVFKQGNPPVSSGLARMILRNGTLFFTDALDFQVEVTPIARDKRIFTYSPNVINITSTDTLLSQDGKLRFSIFTQAKDSLIKIVNSSAFASNFQACEFEANVHTRSTRI</sequence>
<dbReference type="Proteomes" id="UP000505037">
    <property type="component" value="Segment"/>
</dbReference>
<accession>A0A6S4PAM0</accession>
<dbReference type="InterPro" id="IPR058003">
    <property type="entry name" value="Phage_gp12"/>
</dbReference>
<dbReference type="RefSeq" id="YP_009777792.1">
    <property type="nucleotide sequence ID" value="NC_047704.1"/>
</dbReference>
<evidence type="ECO:0000313" key="2">
    <source>
        <dbReference type="Proteomes" id="UP000505037"/>
    </source>
</evidence>
<dbReference type="KEGG" id="vg:55412354"/>
<proteinExistence type="predicted"/>
<protein>
    <submittedName>
        <fullName evidence="1">Putative tail tubular protein B</fullName>
    </submittedName>
</protein>